<reference evidence="1 2" key="1">
    <citation type="submission" date="2020-08" db="EMBL/GenBank/DDBJ databases">
        <title>Genomic Encyclopedia of Type Strains, Phase IV (KMG-IV): sequencing the most valuable type-strain genomes for metagenomic binning, comparative biology and taxonomic classification.</title>
        <authorList>
            <person name="Goeker M."/>
        </authorList>
    </citation>
    <scope>NUCLEOTIDE SEQUENCE [LARGE SCALE GENOMIC DNA]</scope>
    <source>
        <strain evidence="1 2">DSM 102134</strain>
    </source>
</reference>
<name>A0A7W9YWQ7_9HYPH</name>
<protein>
    <submittedName>
        <fullName evidence="1">Uncharacterized protein</fullName>
    </submittedName>
</protein>
<evidence type="ECO:0000313" key="2">
    <source>
        <dbReference type="Proteomes" id="UP000535501"/>
    </source>
</evidence>
<dbReference type="AlphaFoldDB" id="A0A7W9YWQ7"/>
<dbReference type="Proteomes" id="UP000535501">
    <property type="component" value="Unassembled WGS sequence"/>
</dbReference>
<keyword evidence="2" id="KW-1185">Reference proteome</keyword>
<dbReference type="EMBL" id="JACHEJ010000003">
    <property type="protein sequence ID" value="MBB6179828.1"/>
    <property type="molecule type" value="Genomic_DNA"/>
</dbReference>
<comment type="caution">
    <text evidence="1">The sequence shown here is derived from an EMBL/GenBank/DDBJ whole genome shotgun (WGS) entry which is preliminary data.</text>
</comment>
<evidence type="ECO:0000313" key="1">
    <source>
        <dbReference type="EMBL" id="MBB6179828.1"/>
    </source>
</evidence>
<organism evidence="1 2">
    <name type="scientific">Pseudorhizobium flavum</name>
    <dbReference type="NCBI Taxonomy" id="1335061"/>
    <lineage>
        <taxon>Bacteria</taxon>
        <taxon>Pseudomonadati</taxon>
        <taxon>Pseudomonadota</taxon>
        <taxon>Alphaproteobacteria</taxon>
        <taxon>Hyphomicrobiales</taxon>
        <taxon>Rhizobiaceae</taxon>
        <taxon>Rhizobium/Agrobacterium group</taxon>
        <taxon>Pseudorhizobium</taxon>
    </lineage>
</organism>
<accession>A0A7W9YWQ7</accession>
<sequence length="35" mass="3995">MRRGLLSGYFDGVTVKRLSAVEANVRRSNQHEFNS</sequence>
<proteinExistence type="predicted"/>
<gene>
    <name evidence="1" type="ORF">HNQ75_001796</name>
</gene>